<organism evidence="1 3">
    <name type="scientific">Enterococcus moraviensis ATCC BAA-383</name>
    <dbReference type="NCBI Taxonomy" id="1158609"/>
    <lineage>
        <taxon>Bacteria</taxon>
        <taxon>Bacillati</taxon>
        <taxon>Bacillota</taxon>
        <taxon>Bacilli</taxon>
        <taxon>Lactobacillales</taxon>
        <taxon>Enterococcaceae</taxon>
        <taxon>Enterococcus</taxon>
    </lineage>
</organism>
<name>R2SSK5_9ENTE</name>
<dbReference type="Proteomes" id="UP000014157">
    <property type="component" value="Unassembled WGS sequence"/>
</dbReference>
<dbReference type="EMBL" id="ASWB01000003">
    <property type="protein sequence ID" value="EOT66268.1"/>
    <property type="molecule type" value="Genomic_DNA"/>
</dbReference>
<dbReference type="STRING" id="155617.RV09_GL002437"/>
<dbReference type="Proteomes" id="UP000013781">
    <property type="component" value="Unassembled WGS sequence"/>
</dbReference>
<reference evidence="1 3" key="1">
    <citation type="submission" date="2013-02" db="EMBL/GenBank/DDBJ databases">
        <title>The Genome Sequence of Enterococcus moraviensis BAA-383.</title>
        <authorList>
            <consortium name="The Broad Institute Genome Sequencing Platform"/>
            <consortium name="The Broad Institute Genome Sequencing Center for Infectious Disease"/>
            <person name="Earl A.M."/>
            <person name="Gilmore M.S."/>
            <person name="Lebreton F."/>
            <person name="Walker B."/>
            <person name="Young S.K."/>
            <person name="Zeng Q."/>
            <person name="Gargeya S."/>
            <person name="Fitzgerald M."/>
            <person name="Haas B."/>
            <person name="Abouelleil A."/>
            <person name="Alvarado L."/>
            <person name="Arachchi H.M."/>
            <person name="Berlin A.M."/>
            <person name="Chapman S.B."/>
            <person name="Dewar J."/>
            <person name="Goldberg J."/>
            <person name="Griggs A."/>
            <person name="Gujja S."/>
            <person name="Hansen M."/>
            <person name="Howarth C."/>
            <person name="Imamovic A."/>
            <person name="Larimer J."/>
            <person name="McCowan C."/>
            <person name="Murphy C."/>
            <person name="Neiman D."/>
            <person name="Pearson M."/>
            <person name="Priest M."/>
            <person name="Roberts A."/>
            <person name="Saif S."/>
            <person name="Shea T."/>
            <person name="Sisk P."/>
            <person name="Sykes S."/>
            <person name="Wortman J."/>
            <person name="Nusbaum C."/>
            <person name="Birren B."/>
        </authorList>
    </citation>
    <scope>NUCLEOTIDE SEQUENCE [LARGE SCALE GENOMIC DNA]</scope>
    <source>
        <strain evidence="1 3">ATCC BAA-383</strain>
    </source>
</reference>
<gene>
    <name evidence="2" type="ORF">I586_02539</name>
    <name evidence="1" type="ORF">UAY_03207</name>
</gene>
<sequence length="212" mass="23859">MSVRKAVLFVICGCLLVLVAMRVINNRTISNEFTFEKNPAKEIELKKNKTYTVEANSETFPTGFYDLSEIDNNETFAGNDNLNNKDVIRNKAFYDTNKIQTPKKSSVQLKPSKEKFLPLKSDGSVQLVNTYGHFFVPVSMSGKYAFKIIGAGKVVCQIQDIDDSTGFINNVLDNFLLDQSTEHIKELKSDRIISFFKNSGDKDVTILIVPIL</sequence>
<evidence type="ECO:0000313" key="4">
    <source>
        <dbReference type="Proteomes" id="UP000014157"/>
    </source>
</evidence>
<evidence type="ECO:0000313" key="1">
    <source>
        <dbReference type="EMBL" id="EOH95781.1"/>
    </source>
</evidence>
<dbReference type="EMBL" id="AJAS01000026">
    <property type="protein sequence ID" value="EOH95781.1"/>
    <property type="molecule type" value="Genomic_DNA"/>
</dbReference>
<dbReference type="AlphaFoldDB" id="R2SSK5"/>
<keyword evidence="4" id="KW-1185">Reference proteome</keyword>
<reference evidence="2 4" key="2">
    <citation type="submission" date="2013-03" db="EMBL/GenBank/DDBJ databases">
        <title>The Genome Sequence of Enterococcus moraviensis BAA-383 (PacBio/Illumina hybrid assembly).</title>
        <authorList>
            <consortium name="The Broad Institute Genomics Platform"/>
            <consortium name="The Broad Institute Genome Sequencing Center for Infectious Disease"/>
            <person name="Earl A."/>
            <person name="Russ C."/>
            <person name="Gilmore M."/>
            <person name="Surin D."/>
            <person name="Walker B."/>
            <person name="Young S."/>
            <person name="Zeng Q."/>
            <person name="Gargeya S."/>
            <person name="Fitzgerald M."/>
            <person name="Haas B."/>
            <person name="Abouelleil A."/>
            <person name="Allen A.W."/>
            <person name="Alvarado L."/>
            <person name="Arachchi H.M."/>
            <person name="Berlin A.M."/>
            <person name="Chapman S.B."/>
            <person name="Gainer-Dewar J."/>
            <person name="Goldberg J."/>
            <person name="Griggs A."/>
            <person name="Gujja S."/>
            <person name="Hansen M."/>
            <person name="Howarth C."/>
            <person name="Imamovic A."/>
            <person name="Ireland A."/>
            <person name="Larimer J."/>
            <person name="McCowan C."/>
            <person name="Murphy C."/>
            <person name="Pearson M."/>
            <person name="Poon T.W."/>
            <person name="Priest M."/>
            <person name="Roberts A."/>
            <person name="Saif S."/>
            <person name="Shea T."/>
            <person name="Sisk P."/>
            <person name="Sykes S."/>
            <person name="Wortman J."/>
            <person name="Nusbaum C."/>
            <person name="Birren B."/>
        </authorList>
    </citation>
    <scope>NUCLEOTIDE SEQUENCE [LARGE SCALE GENOMIC DNA]</scope>
    <source>
        <strain evidence="2 4">ATCC BAA-383</strain>
    </source>
</reference>
<accession>R2SSK5</accession>
<proteinExistence type="predicted"/>
<comment type="caution">
    <text evidence="1">The sequence shown here is derived from an EMBL/GenBank/DDBJ whole genome shotgun (WGS) entry which is preliminary data.</text>
</comment>
<protein>
    <submittedName>
        <fullName evidence="1">Uncharacterized protein</fullName>
    </submittedName>
</protein>
<dbReference type="PATRIC" id="fig|1158609.3.peg.3129"/>
<evidence type="ECO:0000313" key="3">
    <source>
        <dbReference type="Proteomes" id="UP000013781"/>
    </source>
</evidence>
<dbReference type="HOGENOM" id="CLU_1298186_0_0_9"/>
<evidence type="ECO:0000313" key="2">
    <source>
        <dbReference type="EMBL" id="EOT66268.1"/>
    </source>
</evidence>